<dbReference type="Ensembl" id="ENSMUNT00000023917.2">
    <property type="protein sequence ID" value="ENSMUNP00000020906.2"/>
    <property type="gene ID" value="ENSMUNG00000015865.2"/>
</dbReference>
<dbReference type="GO" id="GO:0042981">
    <property type="term" value="P:regulation of apoptotic process"/>
    <property type="evidence" value="ECO:0007669"/>
    <property type="project" value="TreeGrafter"/>
</dbReference>
<keyword evidence="1" id="KW-0645">Protease</keyword>
<dbReference type="FunFam" id="3.90.70.10:FF:000119">
    <property type="entry name" value="Ubiquitin specific peptidase 36"/>
    <property type="match status" value="1"/>
</dbReference>
<dbReference type="InterPro" id="IPR018200">
    <property type="entry name" value="USP_CS"/>
</dbReference>
<reference evidence="3" key="1">
    <citation type="submission" date="2020-03" db="EMBL/GenBank/DDBJ databases">
        <title>Melopsittacus undulatus (budgerigar) genome, bMelUnd1, maternal haplotype with Z.</title>
        <authorList>
            <person name="Gedman G."/>
            <person name="Mountcastle J."/>
            <person name="Haase B."/>
            <person name="Formenti G."/>
            <person name="Wright T."/>
            <person name="Apodaca J."/>
            <person name="Pelan S."/>
            <person name="Chow W."/>
            <person name="Rhie A."/>
            <person name="Howe K."/>
            <person name="Fedrigo O."/>
            <person name="Jarvis E.D."/>
        </authorList>
    </citation>
    <scope>NUCLEOTIDE SEQUENCE [LARGE SCALE GENOMIC DNA]</scope>
</reference>
<dbReference type="GO" id="GO:0005634">
    <property type="term" value="C:nucleus"/>
    <property type="evidence" value="ECO:0007669"/>
    <property type="project" value="TreeGrafter"/>
</dbReference>
<comment type="catalytic activity">
    <reaction evidence="1">
        <text>Thiol-dependent hydrolysis of ester, thioester, amide, peptide and isopeptide bonds formed by the C-terminal Gly of ubiquitin (a 76-residue protein attached to proteins as an intracellular targeting signal).</text>
        <dbReference type="EC" id="3.4.19.12"/>
    </reaction>
</comment>
<keyword evidence="1" id="KW-0788">Thiol protease</keyword>
<dbReference type="GO" id="GO:0006508">
    <property type="term" value="P:proteolysis"/>
    <property type="evidence" value="ECO:0007669"/>
    <property type="project" value="UniProtKB-KW"/>
</dbReference>
<feature type="region of interest" description="Disordered" evidence="2">
    <location>
        <begin position="448"/>
        <end position="564"/>
    </location>
</feature>
<dbReference type="EC" id="3.4.19.12" evidence="1"/>
<dbReference type="Gene3D" id="3.90.70.10">
    <property type="entry name" value="Cysteine proteinases"/>
    <property type="match status" value="1"/>
</dbReference>
<evidence type="ECO:0000313" key="3">
    <source>
        <dbReference type="Ensembl" id="ENSMUNP00000020906.2"/>
    </source>
</evidence>
<reference evidence="3" key="2">
    <citation type="submission" date="2025-08" db="UniProtKB">
        <authorList>
            <consortium name="Ensembl"/>
        </authorList>
    </citation>
    <scope>IDENTIFICATION</scope>
</reference>
<dbReference type="Proteomes" id="UP000694405">
    <property type="component" value="Chromosome 12"/>
</dbReference>
<accession>A0A8V5H4D1</accession>
<dbReference type="PANTHER" id="PTHR24006:SF653">
    <property type="entry name" value="UBIQUITIN CARBOXYL-TERMINAL HYDROLASE 36"/>
    <property type="match status" value="1"/>
</dbReference>
<dbReference type="InterPro" id="IPR038765">
    <property type="entry name" value="Papain-like_cys_pep_sf"/>
</dbReference>
<evidence type="ECO:0000256" key="2">
    <source>
        <dbReference type="SAM" id="MobiDB-lite"/>
    </source>
</evidence>
<accession>A0A8C6K6Q3</accession>
<sequence length="564" mass="62434">MPVMEKLRKKMKQARKELSRTGKVADLLVRVAKKVLPENSELTFWSFSKQLQMMCSKYLGLSSGGKAARPQCGPEEDSDAPAGPRDEIPVPQERLSMEWQWVLPIGAGLENLGNTCFLNSTVQCLTYTPPLTNYLLSKEHCCTCDQGSFCMIRIMQNHVAQAFANSGSVIEPMDFVQNLKKIAGHMCFGQQEDAHEFLRYTIAAMQESCLSGCARLDCETQATTLVHRIFGGSLRSRVECAACSRISDTYEPFLDLALEIWEARDLRDVLQLFVKPDLLGGENSYLCTGCNNRVSATKRFSIDQASNVLTISLKRFSFYEEEKITKAVPYPEFLNIRPYMSENKGDPVMYGLYAVLVHSGSSCQEGHYYCYVKASNGQWYKMDDDMVSCSNIKVVLNQQAYLLFYVRWEHLWPPGPLWASRTSHWQQLPTEQQLPQIGSAAFGDMQVSSAHRCPAPAPQPGHLRPGGAPRGDSGSRVISAAGSPALDCSSPSPAPRHPASPLDGAGPSPPLTPPFSLQQGGAQSGHHWLLRKEEAARGRQQPRCSSARGGGLCPIQEEEEGTFH</sequence>
<organism evidence="3 4">
    <name type="scientific">Melopsittacus undulatus</name>
    <name type="common">Budgerigar</name>
    <name type="synonym">Psittacus undulatus</name>
    <dbReference type="NCBI Taxonomy" id="13146"/>
    <lineage>
        <taxon>Eukaryota</taxon>
        <taxon>Metazoa</taxon>
        <taxon>Chordata</taxon>
        <taxon>Craniata</taxon>
        <taxon>Vertebrata</taxon>
        <taxon>Euteleostomi</taxon>
        <taxon>Archelosauria</taxon>
        <taxon>Archosauria</taxon>
        <taxon>Dinosauria</taxon>
        <taxon>Saurischia</taxon>
        <taxon>Theropoda</taxon>
        <taxon>Coelurosauria</taxon>
        <taxon>Aves</taxon>
        <taxon>Neognathae</taxon>
        <taxon>Neoaves</taxon>
        <taxon>Telluraves</taxon>
        <taxon>Australaves</taxon>
        <taxon>Psittaciformes</taxon>
        <taxon>Psittaculidae</taxon>
        <taxon>Melopsittacus</taxon>
    </lineage>
</organism>
<gene>
    <name evidence="3" type="primary">LOC101876047</name>
</gene>
<dbReference type="GO" id="GO:0005829">
    <property type="term" value="C:cytosol"/>
    <property type="evidence" value="ECO:0007669"/>
    <property type="project" value="TreeGrafter"/>
</dbReference>
<keyword evidence="4" id="KW-1185">Reference proteome</keyword>
<dbReference type="CDD" id="cd02661">
    <property type="entry name" value="Peptidase_C19E"/>
    <property type="match status" value="1"/>
</dbReference>
<dbReference type="InterPro" id="IPR001394">
    <property type="entry name" value="Peptidase_C19_UCH"/>
</dbReference>
<dbReference type="PROSITE" id="PS00973">
    <property type="entry name" value="USP_2"/>
    <property type="match status" value="1"/>
</dbReference>
<dbReference type="Pfam" id="PF00443">
    <property type="entry name" value="UCH"/>
    <property type="match status" value="1"/>
</dbReference>
<reference evidence="3" key="3">
    <citation type="submission" date="2025-09" db="UniProtKB">
        <authorList>
            <consortium name="Ensembl"/>
        </authorList>
    </citation>
    <scope>IDENTIFICATION</scope>
</reference>
<dbReference type="GO" id="GO:0004843">
    <property type="term" value="F:cysteine-type deubiquitinase activity"/>
    <property type="evidence" value="ECO:0007669"/>
    <property type="project" value="UniProtKB-UniRule"/>
</dbReference>
<dbReference type="InterPro" id="IPR028889">
    <property type="entry name" value="USP"/>
</dbReference>
<proteinExistence type="inferred from homology"/>
<feature type="region of interest" description="Disordered" evidence="2">
    <location>
        <begin position="68"/>
        <end position="88"/>
    </location>
</feature>
<dbReference type="PROSITE" id="PS00972">
    <property type="entry name" value="USP_1"/>
    <property type="match status" value="1"/>
</dbReference>
<dbReference type="PANTHER" id="PTHR24006">
    <property type="entry name" value="UBIQUITIN CARBOXYL-TERMINAL HYDROLASE"/>
    <property type="match status" value="1"/>
</dbReference>
<keyword evidence="1" id="KW-0833">Ubl conjugation pathway</keyword>
<dbReference type="AlphaFoldDB" id="A0A8C6K6Q3"/>
<comment type="similarity">
    <text evidence="1">Belongs to the peptidase C19 family.</text>
</comment>
<keyword evidence="1" id="KW-0378">Hydrolase</keyword>
<dbReference type="InterPro" id="IPR050164">
    <property type="entry name" value="Peptidase_C19"/>
</dbReference>
<protein>
    <recommendedName>
        <fullName evidence="1">Ubiquitin carboxyl-terminal hydrolase</fullName>
        <ecNumber evidence="1">3.4.19.12</ecNumber>
    </recommendedName>
</protein>
<evidence type="ECO:0000313" key="4">
    <source>
        <dbReference type="Proteomes" id="UP000694405"/>
    </source>
</evidence>
<name>A0A8C6K6Q3_MELUD</name>
<dbReference type="PROSITE" id="PS50235">
    <property type="entry name" value="USP_3"/>
    <property type="match status" value="1"/>
</dbReference>
<dbReference type="GO" id="GO:0016579">
    <property type="term" value="P:protein deubiquitination"/>
    <property type="evidence" value="ECO:0007669"/>
    <property type="project" value="InterPro"/>
</dbReference>
<evidence type="ECO:0000256" key="1">
    <source>
        <dbReference type="RuleBase" id="RU366025"/>
    </source>
</evidence>
<dbReference type="SUPFAM" id="SSF54001">
    <property type="entry name" value="Cysteine proteinases"/>
    <property type="match status" value="1"/>
</dbReference>